<feature type="signal peptide" evidence="1">
    <location>
        <begin position="1"/>
        <end position="23"/>
    </location>
</feature>
<evidence type="ECO:0000256" key="1">
    <source>
        <dbReference type="SAM" id="SignalP"/>
    </source>
</evidence>
<dbReference type="EMBL" id="JBEPLV010000001">
    <property type="protein sequence ID" value="MET3544937.1"/>
    <property type="molecule type" value="Genomic_DNA"/>
</dbReference>
<dbReference type="Gene3D" id="3.30.457.10">
    <property type="entry name" value="Copper amine oxidase-like, N-terminal domain"/>
    <property type="match status" value="1"/>
</dbReference>
<proteinExistence type="predicted"/>
<dbReference type="SUPFAM" id="SSF55383">
    <property type="entry name" value="Copper amine oxidase, domain N"/>
    <property type="match status" value="1"/>
</dbReference>
<organism evidence="3 4">
    <name type="scientific">Paenibacillus favisporus</name>
    <dbReference type="NCBI Taxonomy" id="221028"/>
    <lineage>
        <taxon>Bacteria</taxon>
        <taxon>Bacillati</taxon>
        <taxon>Bacillota</taxon>
        <taxon>Bacilli</taxon>
        <taxon>Bacillales</taxon>
        <taxon>Paenibacillaceae</taxon>
        <taxon>Paenibacillus</taxon>
    </lineage>
</organism>
<dbReference type="PANTHER" id="PTHR40590:SF1">
    <property type="entry name" value="CYTOPLASMIC PROTEIN"/>
    <property type="match status" value="1"/>
</dbReference>
<dbReference type="CDD" id="cd14789">
    <property type="entry name" value="Tiki"/>
    <property type="match status" value="1"/>
</dbReference>
<sequence>MKKISVSLLSLALLTSGFSSVHAAEKASTVWLNGEQIQFSNSTSIVEKGVTLVPMRPLLEKLGVKVNWNGAAHTVNGTKNGLSLSLKIGIANATVNGKTVKLGVSPKQVRDVTYVPLRFIAETAGYQVAWNQSSRQISLTSKQQTEGSRGYLWKVEHKGNTVYLLGSLHYVLEGMYPLSPEIENALKAADYLGVEVDLSKVTPEELQKLVLELGVYKDGTTLKDHISAETYKKVTALLKENGMSVNSFDHFKPWFVQQNVLGIIAGKEGYQSDIGIDQYLIDNANKAKKPVVALETIDSQFQTNNNYSDALQEKLLLQTLDPSAGVTLAPDGGIDTFAKMWREGDDNALNAYINSSDWDAEYHKALLTDRNGEMADKIKDYLNGDKKETYLVVVGMLHVLGDEGVVPLLKMEGYKVERQ</sequence>
<evidence type="ECO:0000259" key="2">
    <source>
        <dbReference type="Pfam" id="PF07833"/>
    </source>
</evidence>
<feature type="domain" description="Copper amine oxidase-like N-terminal" evidence="2">
    <location>
        <begin position="32"/>
        <end position="138"/>
    </location>
</feature>
<accession>A0ABV2EZJ7</accession>
<dbReference type="InterPro" id="IPR036582">
    <property type="entry name" value="Mao_N_sf"/>
</dbReference>
<dbReference type="InterPro" id="IPR002816">
    <property type="entry name" value="TraB/PrgY/GumN_fam"/>
</dbReference>
<dbReference type="RefSeq" id="WP_354495560.1">
    <property type="nucleotide sequence ID" value="NZ_JBEPLV010000001.1"/>
</dbReference>
<dbReference type="Pfam" id="PF07833">
    <property type="entry name" value="Cu_amine_oxidN1"/>
    <property type="match status" value="1"/>
</dbReference>
<dbReference type="Pfam" id="PF01963">
    <property type="entry name" value="TraB_PrgY_gumN"/>
    <property type="match status" value="1"/>
</dbReference>
<dbReference type="Proteomes" id="UP001549098">
    <property type="component" value="Unassembled WGS sequence"/>
</dbReference>
<evidence type="ECO:0000313" key="3">
    <source>
        <dbReference type="EMBL" id="MET3544937.1"/>
    </source>
</evidence>
<comment type="caution">
    <text evidence="3">The sequence shown here is derived from an EMBL/GenBank/DDBJ whole genome shotgun (WGS) entry which is preliminary data.</text>
</comment>
<dbReference type="InterPro" id="IPR047111">
    <property type="entry name" value="YbaP-like"/>
</dbReference>
<keyword evidence="4" id="KW-1185">Reference proteome</keyword>
<reference evidence="3 4" key="1">
    <citation type="submission" date="2024-06" db="EMBL/GenBank/DDBJ databases">
        <title>Genomic Encyclopedia of Type Strains, Phase IV (KMG-IV): sequencing the most valuable type-strain genomes for metagenomic binning, comparative biology and taxonomic classification.</title>
        <authorList>
            <person name="Goeker M."/>
        </authorList>
    </citation>
    <scope>NUCLEOTIDE SEQUENCE [LARGE SCALE GENOMIC DNA]</scope>
    <source>
        <strain evidence="3 4">DSM 17253</strain>
    </source>
</reference>
<keyword evidence="1" id="KW-0732">Signal</keyword>
<dbReference type="PANTHER" id="PTHR40590">
    <property type="entry name" value="CYTOPLASMIC PROTEIN-RELATED"/>
    <property type="match status" value="1"/>
</dbReference>
<gene>
    <name evidence="3" type="ORF">ABID47_001531</name>
</gene>
<feature type="chain" id="PRO_5046868602" evidence="1">
    <location>
        <begin position="24"/>
        <end position="419"/>
    </location>
</feature>
<dbReference type="InterPro" id="IPR012854">
    <property type="entry name" value="Cu_amine_oxidase-like_N"/>
</dbReference>
<evidence type="ECO:0000313" key="4">
    <source>
        <dbReference type="Proteomes" id="UP001549098"/>
    </source>
</evidence>
<name>A0ABV2EZJ7_9BACL</name>
<protein>
    <submittedName>
        <fullName evidence="3">Uncharacterized protein YbaP (TraB family)</fullName>
    </submittedName>
</protein>